<sequence>MLKRTWMKPLRIQTFLRLSATTVLLQWPVSMMQVKKDPKEQSGVKKNLQCRVCCRNFRSYKTLSSTQGSIWQSLTSAASVARFSP</sequence>
<keyword evidence="3" id="KW-1185">Reference proteome</keyword>
<proteinExistence type="predicted"/>
<comment type="caution">
    <text evidence="2">The sequence shown here is derived from an EMBL/GenBank/DDBJ whole genome shotgun (WGS) entry which is preliminary data.</text>
</comment>
<protein>
    <recommendedName>
        <fullName evidence="4">Secreted protein</fullName>
    </recommendedName>
</protein>
<organism evidence="2 3">
    <name type="scientific">Dreissena polymorpha</name>
    <name type="common">Zebra mussel</name>
    <name type="synonym">Mytilus polymorpha</name>
    <dbReference type="NCBI Taxonomy" id="45954"/>
    <lineage>
        <taxon>Eukaryota</taxon>
        <taxon>Metazoa</taxon>
        <taxon>Spiralia</taxon>
        <taxon>Lophotrochozoa</taxon>
        <taxon>Mollusca</taxon>
        <taxon>Bivalvia</taxon>
        <taxon>Autobranchia</taxon>
        <taxon>Heteroconchia</taxon>
        <taxon>Euheterodonta</taxon>
        <taxon>Imparidentia</taxon>
        <taxon>Neoheterodontei</taxon>
        <taxon>Myida</taxon>
        <taxon>Dreissenoidea</taxon>
        <taxon>Dreissenidae</taxon>
        <taxon>Dreissena</taxon>
    </lineage>
</organism>
<feature type="signal peptide" evidence="1">
    <location>
        <begin position="1"/>
        <end position="21"/>
    </location>
</feature>
<name>A0A9D4RKJ0_DREPO</name>
<gene>
    <name evidence="2" type="ORF">DPMN_034998</name>
</gene>
<dbReference type="AlphaFoldDB" id="A0A9D4RKJ0"/>
<dbReference type="Proteomes" id="UP000828390">
    <property type="component" value="Unassembled WGS sequence"/>
</dbReference>
<evidence type="ECO:0000313" key="3">
    <source>
        <dbReference type="Proteomes" id="UP000828390"/>
    </source>
</evidence>
<reference evidence="2" key="2">
    <citation type="submission" date="2020-11" db="EMBL/GenBank/DDBJ databases">
        <authorList>
            <person name="McCartney M.A."/>
            <person name="Auch B."/>
            <person name="Kono T."/>
            <person name="Mallez S."/>
            <person name="Becker A."/>
            <person name="Gohl D.M."/>
            <person name="Silverstein K.A.T."/>
            <person name="Koren S."/>
            <person name="Bechman K.B."/>
            <person name="Herman A."/>
            <person name="Abrahante J.E."/>
            <person name="Garbe J."/>
        </authorList>
    </citation>
    <scope>NUCLEOTIDE SEQUENCE</scope>
    <source>
        <strain evidence="2">Duluth1</strain>
        <tissue evidence="2">Whole animal</tissue>
    </source>
</reference>
<feature type="chain" id="PRO_5039357962" description="Secreted protein" evidence="1">
    <location>
        <begin position="22"/>
        <end position="85"/>
    </location>
</feature>
<evidence type="ECO:0008006" key="4">
    <source>
        <dbReference type="Google" id="ProtNLM"/>
    </source>
</evidence>
<keyword evidence="1" id="KW-0732">Signal</keyword>
<evidence type="ECO:0000313" key="2">
    <source>
        <dbReference type="EMBL" id="KAH3871784.1"/>
    </source>
</evidence>
<accession>A0A9D4RKJ0</accession>
<evidence type="ECO:0000256" key="1">
    <source>
        <dbReference type="SAM" id="SignalP"/>
    </source>
</evidence>
<reference evidence="2" key="1">
    <citation type="journal article" date="2019" name="bioRxiv">
        <title>The Genome of the Zebra Mussel, Dreissena polymorpha: A Resource for Invasive Species Research.</title>
        <authorList>
            <person name="McCartney M.A."/>
            <person name="Auch B."/>
            <person name="Kono T."/>
            <person name="Mallez S."/>
            <person name="Zhang Y."/>
            <person name="Obille A."/>
            <person name="Becker A."/>
            <person name="Abrahante J.E."/>
            <person name="Garbe J."/>
            <person name="Badalamenti J.P."/>
            <person name="Herman A."/>
            <person name="Mangelson H."/>
            <person name="Liachko I."/>
            <person name="Sullivan S."/>
            <person name="Sone E.D."/>
            <person name="Koren S."/>
            <person name="Silverstein K.A.T."/>
            <person name="Beckman K.B."/>
            <person name="Gohl D.M."/>
        </authorList>
    </citation>
    <scope>NUCLEOTIDE SEQUENCE</scope>
    <source>
        <strain evidence="2">Duluth1</strain>
        <tissue evidence="2">Whole animal</tissue>
    </source>
</reference>
<dbReference type="EMBL" id="JAIWYP010000002">
    <property type="protein sequence ID" value="KAH3871784.1"/>
    <property type="molecule type" value="Genomic_DNA"/>
</dbReference>